<name>A0AAV5J7I9_9ROSI</name>
<dbReference type="EMBL" id="BPVZ01000030">
    <property type="protein sequence ID" value="GKV09432.1"/>
    <property type="molecule type" value="Genomic_DNA"/>
</dbReference>
<dbReference type="Proteomes" id="UP001054252">
    <property type="component" value="Unassembled WGS sequence"/>
</dbReference>
<evidence type="ECO:0000313" key="4">
    <source>
        <dbReference type="Proteomes" id="UP001054252"/>
    </source>
</evidence>
<protein>
    <recommendedName>
        <fullName evidence="5">Pentatricopeptide repeat-containing protein</fullName>
    </recommendedName>
</protein>
<evidence type="ECO:0000256" key="1">
    <source>
        <dbReference type="ARBA" id="ARBA00007626"/>
    </source>
</evidence>
<comment type="caution">
    <text evidence="3">The sequence shown here is derived from an EMBL/GenBank/DDBJ whole genome shotgun (WGS) entry which is preliminary data.</text>
</comment>
<dbReference type="InterPro" id="IPR011990">
    <property type="entry name" value="TPR-like_helical_dom_sf"/>
</dbReference>
<evidence type="ECO:0000313" key="3">
    <source>
        <dbReference type="EMBL" id="GKV09432.1"/>
    </source>
</evidence>
<evidence type="ECO:0000256" key="2">
    <source>
        <dbReference type="ARBA" id="ARBA00022737"/>
    </source>
</evidence>
<comment type="similarity">
    <text evidence="1">Belongs to the PPR family. P subfamily.</text>
</comment>
<gene>
    <name evidence="3" type="ORF">SLEP1_g20937</name>
</gene>
<dbReference type="Pfam" id="PF13812">
    <property type="entry name" value="PPR_3"/>
    <property type="match status" value="1"/>
</dbReference>
<reference evidence="3 4" key="1">
    <citation type="journal article" date="2021" name="Commun. Biol.">
        <title>The genome of Shorea leprosula (Dipterocarpaceae) highlights the ecological relevance of drought in aseasonal tropical rainforests.</title>
        <authorList>
            <person name="Ng K.K.S."/>
            <person name="Kobayashi M.J."/>
            <person name="Fawcett J.A."/>
            <person name="Hatakeyama M."/>
            <person name="Paape T."/>
            <person name="Ng C.H."/>
            <person name="Ang C.C."/>
            <person name="Tnah L.H."/>
            <person name="Lee C.T."/>
            <person name="Nishiyama T."/>
            <person name="Sese J."/>
            <person name="O'Brien M.J."/>
            <person name="Copetti D."/>
            <person name="Mohd Noor M.I."/>
            <person name="Ong R.C."/>
            <person name="Putra M."/>
            <person name="Sireger I.Z."/>
            <person name="Indrioko S."/>
            <person name="Kosugi Y."/>
            <person name="Izuno A."/>
            <person name="Isagi Y."/>
            <person name="Lee S.L."/>
            <person name="Shimizu K.K."/>
        </authorList>
    </citation>
    <scope>NUCLEOTIDE SEQUENCE [LARGE SCALE GENOMIC DNA]</scope>
    <source>
        <strain evidence="3">214</strain>
    </source>
</reference>
<dbReference type="InterPro" id="IPR002885">
    <property type="entry name" value="PPR_rpt"/>
</dbReference>
<keyword evidence="2" id="KW-0677">Repeat</keyword>
<dbReference type="Gene3D" id="1.25.40.10">
    <property type="entry name" value="Tetratricopeptide repeat domain"/>
    <property type="match status" value="2"/>
</dbReference>
<dbReference type="PANTHER" id="PTHR45717:SF13">
    <property type="entry name" value="OS02G0796400 PROTEIN"/>
    <property type="match status" value="1"/>
</dbReference>
<dbReference type="AlphaFoldDB" id="A0AAV5J7I9"/>
<dbReference type="Pfam" id="PF01535">
    <property type="entry name" value="PPR"/>
    <property type="match status" value="2"/>
</dbReference>
<dbReference type="PANTHER" id="PTHR45717">
    <property type="entry name" value="OS12G0527900 PROTEIN"/>
    <property type="match status" value="1"/>
</dbReference>
<dbReference type="GO" id="GO:0005739">
    <property type="term" value="C:mitochondrion"/>
    <property type="evidence" value="ECO:0007669"/>
    <property type="project" value="TreeGrafter"/>
</dbReference>
<sequence>MAIRSLFAATRRLISSVASPTHAVNKPLREATTKETLWSTILKLKSPTQRATTVLQNWIESGNKVTVTELRRVLRQLKISRRYHHALEILTWKEAQTDFKMTADDQAMKLELLIQVRGLKAAEEYFNHMSSNTALPKKAFAPFPLLLSGYVKERNVEKAEALMSKLNALGLILEPHPFNEMMKLYVATSQYEKVPLVIMLMKKNKICRNVLSYNLWMEACAKFSGIEKVEMVYKEMLGDKYVKVGWSTLATLANIYTKAGLVEKAVMALKNAEKKLSTSKRLGYFFLITLYASLNKKDEVLRLWEASKLADGRITCTNYLCILSCLVKLGDLAEAERIFKKWESKCQNYDIRVSNVLLGAYMRNGLVEKAELLHLHTLERGGHPNFKTWEILTEGWLRSQNMVKAIDAMKKGLAVLKNCKWNPSHSTLMAFVEFFEKHGSFEEANLYIKDIHQLGLGSLPLYKSLLRIHLSSKKPAHDILDMMEKDKIEVDDETSSLIQALSIPSQSNL</sequence>
<dbReference type="GO" id="GO:0003729">
    <property type="term" value="F:mRNA binding"/>
    <property type="evidence" value="ECO:0007669"/>
    <property type="project" value="UniProtKB-ARBA"/>
</dbReference>
<organism evidence="3 4">
    <name type="scientific">Rubroshorea leprosula</name>
    <dbReference type="NCBI Taxonomy" id="152421"/>
    <lineage>
        <taxon>Eukaryota</taxon>
        <taxon>Viridiplantae</taxon>
        <taxon>Streptophyta</taxon>
        <taxon>Embryophyta</taxon>
        <taxon>Tracheophyta</taxon>
        <taxon>Spermatophyta</taxon>
        <taxon>Magnoliopsida</taxon>
        <taxon>eudicotyledons</taxon>
        <taxon>Gunneridae</taxon>
        <taxon>Pentapetalae</taxon>
        <taxon>rosids</taxon>
        <taxon>malvids</taxon>
        <taxon>Malvales</taxon>
        <taxon>Dipterocarpaceae</taxon>
        <taxon>Rubroshorea</taxon>
    </lineage>
</organism>
<evidence type="ECO:0008006" key="5">
    <source>
        <dbReference type="Google" id="ProtNLM"/>
    </source>
</evidence>
<proteinExistence type="inferred from homology"/>
<keyword evidence="4" id="KW-1185">Reference proteome</keyword>
<accession>A0AAV5J7I9</accession>